<organism evidence="1 2">
    <name type="scientific">Schistosoma margrebowiei</name>
    <dbReference type="NCBI Taxonomy" id="48269"/>
    <lineage>
        <taxon>Eukaryota</taxon>
        <taxon>Metazoa</taxon>
        <taxon>Spiralia</taxon>
        <taxon>Lophotrochozoa</taxon>
        <taxon>Platyhelminthes</taxon>
        <taxon>Trematoda</taxon>
        <taxon>Digenea</taxon>
        <taxon>Strigeidida</taxon>
        <taxon>Schistosomatoidea</taxon>
        <taxon>Schistosomatidae</taxon>
        <taxon>Schistosoma</taxon>
    </lineage>
</organism>
<dbReference type="Gene3D" id="2.40.50.140">
    <property type="entry name" value="Nucleic acid-binding proteins"/>
    <property type="match status" value="1"/>
</dbReference>
<keyword evidence="2" id="KW-1185">Reference proteome</keyword>
<sequence length="167" mass="18875">MSKKKLKCEGDEELAIQNASMTNKSKSIQSVEAVQTVLQLCEVMLFDDSCNCLPLLFWNEEWIHIALTAFIPYSTVLSIVNCPVRYDRYRKGVVASPNSKTLIIISPDCAEANRLGQHSKHRTQSVDILKSGHTSFTVENADDRLLQSLPMGYKMAQPEVRNWKKSL</sequence>
<evidence type="ECO:0000313" key="1">
    <source>
        <dbReference type="EMBL" id="VDP20901.1"/>
    </source>
</evidence>
<dbReference type="AlphaFoldDB" id="A0A183MK39"/>
<gene>
    <name evidence="1" type="ORF">SMRZ_LOCUS16414</name>
</gene>
<dbReference type="Proteomes" id="UP000277204">
    <property type="component" value="Unassembled WGS sequence"/>
</dbReference>
<protein>
    <submittedName>
        <fullName evidence="1">Uncharacterized protein</fullName>
    </submittedName>
</protein>
<proteinExistence type="predicted"/>
<dbReference type="InterPro" id="IPR012340">
    <property type="entry name" value="NA-bd_OB-fold"/>
</dbReference>
<accession>A0A183MK39</accession>
<dbReference type="SUPFAM" id="SSF50249">
    <property type="entry name" value="Nucleic acid-binding proteins"/>
    <property type="match status" value="1"/>
</dbReference>
<name>A0A183MK39_9TREM</name>
<dbReference type="STRING" id="48269.A0A183MK39"/>
<dbReference type="EMBL" id="UZAI01017136">
    <property type="protein sequence ID" value="VDP20901.1"/>
    <property type="molecule type" value="Genomic_DNA"/>
</dbReference>
<evidence type="ECO:0000313" key="2">
    <source>
        <dbReference type="Proteomes" id="UP000277204"/>
    </source>
</evidence>
<reference evidence="1 2" key="1">
    <citation type="submission" date="2018-11" db="EMBL/GenBank/DDBJ databases">
        <authorList>
            <consortium name="Pathogen Informatics"/>
        </authorList>
    </citation>
    <scope>NUCLEOTIDE SEQUENCE [LARGE SCALE GENOMIC DNA]</scope>
    <source>
        <strain evidence="1 2">Zambia</strain>
    </source>
</reference>